<feature type="transmembrane region" description="Helical" evidence="1">
    <location>
        <begin position="157"/>
        <end position="176"/>
    </location>
</feature>
<proteinExistence type="predicted"/>
<name>A0A8H6WAP0_9AGAR</name>
<evidence type="ECO:0000256" key="1">
    <source>
        <dbReference type="SAM" id="Phobius"/>
    </source>
</evidence>
<reference evidence="2" key="1">
    <citation type="submission" date="2020-05" db="EMBL/GenBank/DDBJ databases">
        <title>Mycena genomes resolve the evolution of fungal bioluminescence.</title>
        <authorList>
            <person name="Tsai I.J."/>
        </authorList>
    </citation>
    <scope>NUCLEOTIDE SEQUENCE</scope>
    <source>
        <strain evidence="2">171206Taipei</strain>
    </source>
</reference>
<accession>A0A8H6WAP0</accession>
<dbReference type="Proteomes" id="UP000636479">
    <property type="component" value="Unassembled WGS sequence"/>
</dbReference>
<dbReference type="OrthoDB" id="1077582at2759"/>
<gene>
    <name evidence="2" type="ORF">MIND_00305200</name>
</gene>
<evidence type="ECO:0000313" key="3">
    <source>
        <dbReference type="Proteomes" id="UP000636479"/>
    </source>
</evidence>
<dbReference type="AlphaFoldDB" id="A0A8H6WAP0"/>
<organism evidence="2 3">
    <name type="scientific">Mycena indigotica</name>
    <dbReference type="NCBI Taxonomy" id="2126181"/>
    <lineage>
        <taxon>Eukaryota</taxon>
        <taxon>Fungi</taxon>
        <taxon>Dikarya</taxon>
        <taxon>Basidiomycota</taxon>
        <taxon>Agaricomycotina</taxon>
        <taxon>Agaricomycetes</taxon>
        <taxon>Agaricomycetidae</taxon>
        <taxon>Agaricales</taxon>
        <taxon>Marasmiineae</taxon>
        <taxon>Mycenaceae</taxon>
        <taxon>Mycena</taxon>
    </lineage>
</organism>
<dbReference type="RefSeq" id="XP_037222796.1">
    <property type="nucleotide sequence ID" value="XM_037359911.1"/>
</dbReference>
<keyword evidence="1" id="KW-0812">Transmembrane</keyword>
<sequence>MSVLSIPHLMLTITAVGFDTSRPLARDWPPLFGMPEDLTNEADINISAGPLPLTDVISTAFFLSGLVHQLGERVPLKRVSYGPGGGSLLFFSLQPLAIGSETLVSLYFRHISPSPAWCRALGTACVVAWFVLTLPIMQDPLLRTGEMDPKVNVSFVMWLIGTGGFGAVVDLLVRVLENE</sequence>
<keyword evidence="1" id="KW-0472">Membrane</keyword>
<dbReference type="EMBL" id="JACAZF010000003">
    <property type="protein sequence ID" value="KAF7309346.1"/>
    <property type="molecule type" value="Genomic_DNA"/>
</dbReference>
<feature type="transmembrane region" description="Helical" evidence="1">
    <location>
        <begin position="120"/>
        <end position="137"/>
    </location>
</feature>
<keyword evidence="3" id="KW-1185">Reference proteome</keyword>
<evidence type="ECO:0000313" key="2">
    <source>
        <dbReference type="EMBL" id="KAF7309346.1"/>
    </source>
</evidence>
<comment type="caution">
    <text evidence="2">The sequence shown here is derived from an EMBL/GenBank/DDBJ whole genome shotgun (WGS) entry which is preliminary data.</text>
</comment>
<keyword evidence="1" id="KW-1133">Transmembrane helix</keyword>
<protein>
    <submittedName>
        <fullName evidence="2">BTB domain-containing protein</fullName>
    </submittedName>
</protein>
<dbReference type="GeneID" id="59342427"/>